<evidence type="ECO:0000313" key="3">
    <source>
        <dbReference type="Proteomes" id="UP000002316"/>
    </source>
</evidence>
<feature type="signal peptide" evidence="1">
    <location>
        <begin position="1"/>
        <end position="17"/>
    </location>
</feature>
<dbReference type="RefSeq" id="XP_011774590.1">
    <property type="nucleotide sequence ID" value="XM_011776288.1"/>
</dbReference>
<organism evidence="2 3">
    <name type="scientific">Trypanosoma brucei gambiense (strain MHOM/CI/86/DAL972)</name>
    <dbReference type="NCBI Taxonomy" id="679716"/>
    <lineage>
        <taxon>Eukaryota</taxon>
        <taxon>Discoba</taxon>
        <taxon>Euglenozoa</taxon>
        <taxon>Kinetoplastea</taxon>
        <taxon>Metakinetoplastina</taxon>
        <taxon>Trypanosomatida</taxon>
        <taxon>Trypanosomatidae</taxon>
        <taxon>Trypanosoma</taxon>
    </lineage>
</organism>
<dbReference type="KEGG" id="tbg:TbgDal_VII2684"/>
<protein>
    <recommendedName>
        <fullName evidence="4">T. brucei spp.-specific protein</fullName>
    </recommendedName>
</protein>
<dbReference type="EMBL" id="FN554970">
    <property type="protein sequence ID" value="CBH12309.1"/>
    <property type="molecule type" value="Genomic_DNA"/>
</dbReference>
<keyword evidence="1" id="KW-0732">Signal</keyword>
<proteinExistence type="predicted"/>
<evidence type="ECO:0008006" key="4">
    <source>
        <dbReference type="Google" id="ProtNLM"/>
    </source>
</evidence>
<dbReference type="AlphaFoldDB" id="C9ZRK7"/>
<feature type="chain" id="PRO_5003004786" description="T. brucei spp.-specific protein" evidence="1">
    <location>
        <begin position="18"/>
        <end position="104"/>
    </location>
</feature>
<accession>C9ZRK7</accession>
<name>C9ZRK7_TRYB9</name>
<sequence>MLLLLPFIFFFFSCCCCCCCCCCSFNFLLLLYVTCDVRVLEKMSACCIACFFSPPSCLCVCVFGAGGGELMSAKEKKKMKDMYRIGNILGIQNDGEIKGRKVHV</sequence>
<evidence type="ECO:0000313" key="2">
    <source>
        <dbReference type="EMBL" id="CBH12309.1"/>
    </source>
</evidence>
<dbReference type="Proteomes" id="UP000002316">
    <property type="component" value="Chromosome 7"/>
</dbReference>
<evidence type="ECO:0000256" key="1">
    <source>
        <dbReference type="SAM" id="SignalP"/>
    </source>
</evidence>
<dbReference type="GeneID" id="23862429"/>
<gene>
    <name evidence="2" type="ORF">TbgDal_VII2684</name>
</gene>
<reference evidence="3" key="1">
    <citation type="journal article" date="2010" name="PLoS Negl. Trop. Dis.">
        <title>The genome sequence of Trypanosoma brucei gambiense, causative agent of chronic human african trypanosomiasis.</title>
        <authorList>
            <person name="Jackson A.P."/>
            <person name="Sanders M."/>
            <person name="Berry A."/>
            <person name="McQuillan J."/>
            <person name="Aslett M.A."/>
            <person name="Quail M.A."/>
            <person name="Chukualim B."/>
            <person name="Capewell P."/>
            <person name="MacLeod A."/>
            <person name="Melville S.E."/>
            <person name="Gibson W."/>
            <person name="Barry J.D."/>
            <person name="Berriman M."/>
            <person name="Hertz-Fowler C."/>
        </authorList>
    </citation>
    <scope>NUCLEOTIDE SEQUENCE [LARGE SCALE GENOMIC DNA]</scope>
    <source>
        <strain evidence="3">MHOM/CI/86/DAL972</strain>
    </source>
</reference>